<dbReference type="InterPro" id="IPR051788">
    <property type="entry name" value="MFS_Transporter"/>
</dbReference>
<reference evidence="9" key="1">
    <citation type="submission" date="2022-09" db="EMBL/GenBank/DDBJ databases">
        <title>Eubacterium sp. LFL-14 isolated from human feces.</title>
        <authorList>
            <person name="Liu F."/>
        </authorList>
    </citation>
    <scope>NUCLEOTIDE SEQUENCE</scope>
    <source>
        <strain evidence="9">LFL-14</strain>
    </source>
</reference>
<feature type="transmembrane region" description="Helical" evidence="7">
    <location>
        <begin position="202"/>
        <end position="221"/>
    </location>
</feature>
<feature type="transmembrane region" description="Helical" evidence="7">
    <location>
        <begin position="306"/>
        <end position="329"/>
    </location>
</feature>
<evidence type="ECO:0000256" key="2">
    <source>
        <dbReference type="ARBA" id="ARBA00008335"/>
    </source>
</evidence>
<feature type="transmembrane region" description="Helical" evidence="7">
    <location>
        <begin position="66"/>
        <end position="86"/>
    </location>
</feature>
<keyword evidence="4 7" id="KW-0812">Transmembrane</keyword>
<feature type="domain" description="Major facilitator superfamily (MFS) profile" evidence="8">
    <location>
        <begin position="5"/>
        <end position="392"/>
    </location>
</feature>
<feature type="transmembrane region" description="Helical" evidence="7">
    <location>
        <begin position="43"/>
        <end position="59"/>
    </location>
</feature>
<feature type="transmembrane region" description="Helical" evidence="7">
    <location>
        <begin position="157"/>
        <end position="181"/>
    </location>
</feature>
<evidence type="ECO:0000313" key="9">
    <source>
        <dbReference type="EMBL" id="MCT7398566.1"/>
    </source>
</evidence>
<feature type="transmembrane region" description="Helical" evidence="7">
    <location>
        <begin position="241"/>
        <end position="262"/>
    </location>
</feature>
<dbReference type="InterPro" id="IPR011701">
    <property type="entry name" value="MFS"/>
</dbReference>
<comment type="caution">
    <text evidence="9">The sequence shown here is derived from an EMBL/GenBank/DDBJ whole genome shotgun (WGS) entry which is preliminary data.</text>
</comment>
<evidence type="ECO:0000313" key="10">
    <source>
        <dbReference type="Proteomes" id="UP001431199"/>
    </source>
</evidence>
<evidence type="ECO:0000256" key="7">
    <source>
        <dbReference type="SAM" id="Phobius"/>
    </source>
</evidence>
<keyword evidence="10" id="KW-1185">Reference proteome</keyword>
<evidence type="ECO:0000256" key="6">
    <source>
        <dbReference type="ARBA" id="ARBA00023136"/>
    </source>
</evidence>
<keyword evidence="3" id="KW-0813">Transport</keyword>
<protein>
    <submittedName>
        <fullName evidence="9">MFS transporter</fullName>
    </submittedName>
</protein>
<organism evidence="9 10">
    <name type="scientific">Eubacterium album</name>
    <dbReference type="NCBI Taxonomy" id="2978477"/>
    <lineage>
        <taxon>Bacteria</taxon>
        <taxon>Bacillati</taxon>
        <taxon>Bacillota</taxon>
        <taxon>Clostridia</taxon>
        <taxon>Eubacteriales</taxon>
        <taxon>Eubacteriaceae</taxon>
        <taxon>Eubacterium</taxon>
    </lineage>
</organism>
<evidence type="ECO:0000256" key="3">
    <source>
        <dbReference type="ARBA" id="ARBA00022448"/>
    </source>
</evidence>
<dbReference type="EMBL" id="JAODBU010000004">
    <property type="protein sequence ID" value="MCT7398566.1"/>
    <property type="molecule type" value="Genomic_DNA"/>
</dbReference>
<feature type="transmembrane region" description="Helical" evidence="7">
    <location>
        <begin position="92"/>
        <end position="116"/>
    </location>
</feature>
<feature type="transmembrane region" description="Helical" evidence="7">
    <location>
        <begin position="274"/>
        <end position="294"/>
    </location>
</feature>
<evidence type="ECO:0000256" key="5">
    <source>
        <dbReference type="ARBA" id="ARBA00022989"/>
    </source>
</evidence>
<dbReference type="PANTHER" id="PTHR23514">
    <property type="entry name" value="BYPASS OF STOP CODON PROTEIN 6"/>
    <property type="match status" value="1"/>
</dbReference>
<comment type="similarity">
    <text evidence="2">Belongs to the major facilitator superfamily.</text>
</comment>
<dbReference type="Proteomes" id="UP001431199">
    <property type="component" value="Unassembled WGS sequence"/>
</dbReference>
<dbReference type="InterPro" id="IPR020846">
    <property type="entry name" value="MFS_dom"/>
</dbReference>
<accession>A0ABT2M0X9</accession>
<keyword evidence="6 7" id="KW-0472">Membrane</keyword>
<evidence type="ECO:0000259" key="8">
    <source>
        <dbReference type="PROSITE" id="PS50850"/>
    </source>
</evidence>
<evidence type="ECO:0000256" key="1">
    <source>
        <dbReference type="ARBA" id="ARBA00004651"/>
    </source>
</evidence>
<sequence>MVTLLLALIYLAFISLGLPDSLLGSAWPQMHLDLGAQLSMEGIISMLISCGTVISSLFSEKIIYKFGTGMISAVSTLLTAVALFGFSVSGNFYMLCFLAIPYGLGAGAIDAALNNYVALHFASRHMSWLHCFWGIGAAVGPYVMGVAMSLGKGWRGGYLAISVIQLVLTIVLFAALPLWKINQEKNEESITEKKEPKKLKEIFKIKGVAFVLIAFFCYCAVEQTTGLWASSYFVINRGLSNHTAASFVGLFYIGITGGRFLSGFIADKFGDKKMIRLGICGILIGVVFLLIPANQLFSSYKMLKEIFPLIGLGFVGFGCAPIYPSVIHATPDNFGKENSQAIIGIQMAFAYMGVIIMPALFGIISQYITIALFPIYIMLITLVMFIMSEKMNKLKSKI</sequence>
<feature type="transmembrane region" description="Helical" evidence="7">
    <location>
        <begin position="341"/>
        <end position="361"/>
    </location>
</feature>
<dbReference type="PANTHER" id="PTHR23514:SF3">
    <property type="entry name" value="BYPASS OF STOP CODON PROTEIN 6"/>
    <property type="match status" value="1"/>
</dbReference>
<dbReference type="PROSITE" id="PS50850">
    <property type="entry name" value="MFS"/>
    <property type="match status" value="1"/>
</dbReference>
<dbReference type="Gene3D" id="1.20.1250.20">
    <property type="entry name" value="MFS general substrate transporter like domains"/>
    <property type="match status" value="1"/>
</dbReference>
<dbReference type="Pfam" id="PF07690">
    <property type="entry name" value="MFS_1"/>
    <property type="match status" value="1"/>
</dbReference>
<comment type="subcellular location">
    <subcellularLocation>
        <location evidence="1">Cell membrane</location>
        <topology evidence="1">Multi-pass membrane protein</topology>
    </subcellularLocation>
</comment>
<dbReference type="InterPro" id="IPR036259">
    <property type="entry name" value="MFS_trans_sf"/>
</dbReference>
<gene>
    <name evidence="9" type="ORF">N5B56_05625</name>
</gene>
<keyword evidence="5 7" id="KW-1133">Transmembrane helix</keyword>
<dbReference type="SUPFAM" id="SSF103473">
    <property type="entry name" value="MFS general substrate transporter"/>
    <property type="match status" value="1"/>
</dbReference>
<dbReference type="RefSeq" id="WP_022088516.1">
    <property type="nucleotide sequence ID" value="NZ_JAODBU010000004.1"/>
</dbReference>
<feature type="transmembrane region" description="Helical" evidence="7">
    <location>
        <begin position="128"/>
        <end position="151"/>
    </location>
</feature>
<name>A0ABT2M0X9_9FIRM</name>
<proteinExistence type="inferred from homology"/>
<evidence type="ECO:0000256" key="4">
    <source>
        <dbReference type="ARBA" id="ARBA00022692"/>
    </source>
</evidence>
<feature type="transmembrane region" description="Helical" evidence="7">
    <location>
        <begin position="367"/>
        <end position="387"/>
    </location>
</feature>